<sequence>MFLSAFESTRPQRSGAYIRCHDRSCEVFGVRKERYEPSLEPTVFAHIFTDSIDSLKSIQPPFEPKQLRHKGFLAVLLDTWMHDTSYTSGTTGGVPGNPPNDAANDKTVD</sequence>
<dbReference type="HOGENOM" id="CLU_2184300_0_0_1"/>
<evidence type="ECO:0000256" key="1">
    <source>
        <dbReference type="SAM" id="MobiDB-lite"/>
    </source>
</evidence>
<evidence type="ECO:0000313" key="2">
    <source>
        <dbReference type="EMBL" id="KIM43878.1"/>
    </source>
</evidence>
<evidence type="ECO:0000313" key="3">
    <source>
        <dbReference type="Proteomes" id="UP000053424"/>
    </source>
</evidence>
<proteinExistence type="predicted"/>
<dbReference type="EMBL" id="KN831775">
    <property type="protein sequence ID" value="KIM43878.1"/>
    <property type="molecule type" value="Genomic_DNA"/>
</dbReference>
<reference evidence="2 3" key="1">
    <citation type="submission" date="2014-04" db="EMBL/GenBank/DDBJ databases">
        <authorList>
            <consortium name="DOE Joint Genome Institute"/>
            <person name="Kuo A."/>
            <person name="Gay G."/>
            <person name="Dore J."/>
            <person name="Kohler A."/>
            <person name="Nagy L.G."/>
            <person name="Floudas D."/>
            <person name="Copeland A."/>
            <person name="Barry K.W."/>
            <person name="Cichocki N."/>
            <person name="Veneault-Fourrey C."/>
            <person name="LaButti K."/>
            <person name="Lindquist E.A."/>
            <person name="Lipzen A."/>
            <person name="Lundell T."/>
            <person name="Morin E."/>
            <person name="Murat C."/>
            <person name="Sun H."/>
            <person name="Tunlid A."/>
            <person name="Henrissat B."/>
            <person name="Grigoriev I.V."/>
            <person name="Hibbett D.S."/>
            <person name="Martin F."/>
            <person name="Nordberg H.P."/>
            <person name="Cantor M.N."/>
            <person name="Hua S.X."/>
        </authorList>
    </citation>
    <scope>NUCLEOTIDE SEQUENCE [LARGE SCALE GENOMIC DNA]</scope>
    <source>
        <strain evidence="3">h7</strain>
    </source>
</reference>
<accession>A0A0C2Y1Y9</accession>
<keyword evidence="3" id="KW-1185">Reference proteome</keyword>
<gene>
    <name evidence="2" type="ORF">M413DRAFT_26157</name>
</gene>
<reference evidence="3" key="2">
    <citation type="submission" date="2015-01" db="EMBL/GenBank/DDBJ databases">
        <title>Evolutionary Origins and Diversification of the Mycorrhizal Mutualists.</title>
        <authorList>
            <consortium name="DOE Joint Genome Institute"/>
            <consortium name="Mycorrhizal Genomics Consortium"/>
            <person name="Kohler A."/>
            <person name="Kuo A."/>
            <person name="Nagy L.G."/>
            <person name="Floudas D."/>
            <person name="Copeland A."/>
            <person name="Barry K.W."/>
            <person name="Cichocki N."/>
            <person name="Veneault-Fourrey C."/>
            <person name="LaButti K."/>
            <person name="Lindquist E.A."/>
            <person name="Lipzen A."/>
            <person name="Lundell T."/>
            <person name="Morin E."/>
            <person name="Murat C."/>
            <person name="Riley R."/>
            <person name="Ohm R."/>
            <person name="Sun H."/>
            <person name="Tunlid A."/>
            <person name="Henrissat B."/>
            <person name="Grigoriev I.V."/>
            <person name="Hibbett D.S."/>
            <person name="Martin F."/>
        </authorList>
    </citation>
    <scope>NUCLEOTIDE SEQUENCE [LARGE SCALE GENOMIC DNA]</scope>
    <source>
        <strain evidence="3">h7</strain>
    </source>
</reference>
<dbReference type="AlphaFoldDB" id="A0A0C2Y1Y9"/>
<name>A0A0C2Y1Y9_HEBCY</name>
<organism evidence="2 3">
    <name type="scientific">Hebeloma cylindrosporum</name>
    <dbReference type="NCBI Taxonomy" id="76867"/>
    <lineage>
        <taxon>Eukaryota</taxon>
        <taxon>Fungi</taxon>
        <taxon>Dikarya</taxon>
        <taxon>Basidiomycota</taxon>
        <taxon>Agaricomycotina</taxon>
        <taxon>Agaricomycetes</taxon>
        <taxon>Agaricomycetidae</taxon>
        <taxon>Agaricales</taxon>
        <taxon>Agaricineae</taxon>
        <taxon>Hymenogastraceae</taxon>
        <taxon>Hebeloma</taxon>
    </lineage>
</organism>
<dbReference type="Proteomes" id="UP000053424">
    <property type="component" value="Unassembled WGS sequence"/>
</dbReference>
<protein>
    <submittedName>
        <fullName evidence="2">Uncharacterized protein</fullName>
    </submittedName>
</protein>
<feature type="region of interest" description="Disordered" evidence="1">
    <location>
        <begin position="87"/>
        <end position="109"/>
    </location>
</feature>